<gene>
    <name evidence="3" type="ORF">TRFO_02754</name>
</gene>
<evidence type="ECO:0008006" key="5">
    <source>
        <dbReference type="Google" id="ProtNLM"/>
    </source>
</evidence>
<sequence>MRTNAEKEAYEKANEPTQFLEWQEKMKNLDEQQRIEAVQERHAALDHARKNAMKAKKQIIAERLEMGNLMRSNFSHDYQALQDEITAERNKIRELKSQLVDGAPKAIAKIRRQKIEQTKEMKKQLRGELREAQKIRQAETQRLKENAKKVRSDVENHVISHGDKLTGKREITETKFLAALSDEETTFLISHHAEQKKRMIEEQIELHRKMKAEKMDKLVQMLEEATKQRDIKEEEHIRKRREKIEQLEKEQREKQEIEDQKILQLEKKLEKKRNDRIKEAEEMEEHTRQIAARNRYLALNKKALATKNFQSQQDAKLRAAKERQTMKMPIDHQKTQTQRPRQSAADLHNLKGLLGI</sequence>
<accession>A0A1J4KYZ1</accession>
<dbReference type="GeneID" id="94825589"/>
<dbReference type="AlphaFoldDB" id="A0A1J4KYZ1"/>
<evidence type="ECO:0000313" key="4">
    <source>
        <dbReference type="Proteomes" id="UP000179807"/>
    </source>
</evidence>
<reference evidence="3" key="1">
    <citation type="submission" date="2016-10" db="EMBL/GenBank/DDBJ databases">
        <authorList>
            <person name="Benchimol M."/>
            <person name="Almeida L.G."/>
            <person name="Vasconcelos A.T."/>
            <person name="Perreira-Neves A."/>
            <person name="Rosa I.A."/>
            <person name="Tasca T."/>
            <person name="Bogo M.R."/>
            <person name="de Souza W."/>
        </authorList>
    </citation>
    <scope>NUCLEOTIDE SEQUENCE [LARGE SCALE GENOMIC DNA]</scope>
    <source>
        <strain evidence="3">K</strain>
    </source>
</reference>
<evidence type="ECO:0000256" key="1">
    <source>
        <dbReference type="SAM" id="Coils"/>
    </source>
</evidence>
<protein>
    <recommendedName>
        <fullName evidence="5">Trichohyalin-plectin-homology domain-containing protein</fullName>
    </recommendedName>
</protein>
<dbReference type="RefSeq" id="XP_068369611.1">
    <property type="nucleotide sequence ID" value="XM_068490885.1"/>
</dbReference>
<dbReference type="VEuPathDB" id="TrichDB:TRFO_02754"/>
<comment type="caution">
    <text evidence="3">The sequence shown here is derived from an EMBL/GenBank/DDBJ whole genome shotgun (WGS) entry which is preliminary data.</text>
</comment>
<dbReference type="Proteomes" id="UP000179807">
    <property type="component" value="Unassembled WGS sequence"/>
</dbReference>
<proteinExistence type="predicted"/>
<keyword evidence="1" id="KW-0175">Coiled coil</keyword>
<organism evidence="3 4">
    <name type="scientific">Tritrichomonas foetus</name>
    <dbReference type="NCBI Taxonomy" id="1144522"/>
    <lineage>
        <taxon>Eukaryota</taxon>
        <taxon>Metamonada</taxon>
        <taxon>Parabasalia</taxon>
        <taxon>Tritrichomonadida</taxon>
        <taxon>Tritrichomonadidae</taxon>
        <taxon>Tritrichomonas</taxon>
    </lineage>
</organism>
<keyword evidence="4" id="KW-1185">Reference proteome</keyword>
<feature type="coiled-coil region" evidence="1">
    <location>
        <begin position="78"/>
        <end position="142"/>
    </location>
</feature>
<feature type="region of interest" description="Disordered" evidence="2">
    <location>
        <begin position="310"/>
        <end position="344"/>
    </location>
</feature>
<evidence type="ECO:0000313" key="3">
    <source>
        <dbReference type="EMBL" id="OHT16475.1"/>
    </source>
</evidence>
<name>A0A1J4KYZ1_9EUKA</name>
<feature type="coiled-coil region" evidence="1">
    <location>
        <begin position="193"/>
        <end position="289"/>
    </location>
</feature>
<evidence type="ECO:0000256" key="2">
    <source>
        <dbReference type="SAM" id="MobiDB-lite"/>
    </source>
</evidence>
<dbReference type="OrthoDB" id="10262255at2759"/>
<feature type="compositionally biased region" description="Basic and acidic residues" evidence="2">
    <location>
        <begin position="315"/>
        <end position="334"/>
    </location>
</feature>
<dbReference type="EMBL" id="MLAK01000111">
    <property type="protein sequence ID" value="OHT16475.1"/>
    <property type="molecule type" value="Genomic_DNA"/>
</dbReference>